<evidence type="ECO:0000256" key="8">
    <source>
        <dbReference type="PROSITE-ProRule" id="PRU00221"/>
    </source>
</evidence>
<feature type="repeat" description="WD" evidence="8">
    <location>
        <begin position="121"/>
        <end position="162"/>
    </location>
</feature>
<comment type="function">
    <text evidence="7">F-actin regulator involved in anterograde Golgi to endosome transport: upon ubiquitination via 'Lys-33'-linked ubiquitin chains by the BCR(KLHL20) E3 ubiquitin ligase complex, interacts with EPS15 and localizes to the trans-Golgi network, where it promotes actin polymerization, thereby facilitating post-Golgi trafficking. May play a role in the maintenance of the Golgi apparatus morphology.</text>
</comment>
<dbReference type="SMART" id="SM00320">
    <property type="entry name" value="WD40"/>
    <property type="match status" value="7"/>
</dbReference>
<evidence type="ECO:0000313" key="12">
    <source>
        <dbReference type="Proteomes" id="UP000695022"/>
    </source>
</evidence>
<dbReference type="Pfam" id="PF00400">
    <property type="entry name" value="WD40"/>
    <property type="match status" value="6"/>
</dbReference>
<keyword evidence="4 8" id="KW-0853">WD repeat</keyword>
<proteinExistence type="inferred from homology"/>
<feature type="repeat" description="WD" evidence="8">
    <location>
        <begin position="670"/>
        <end position="711"/>
    </location>
</feature>
<dbReference type="InterPro" id="IPR015048">
    <property type="entry name" value="DUF1899"/>
</dbReference>
<sequence length="963" mass="105784">MKRFKVSKFKNAATKLPKKEDYINSGCICDGGGVITAGAELLAFASDSRAGVVSIYPINPRTPRPLQPNILPAHSEVVTALSFSPFSDWLLATGSHDGSVKVWQLPEDGSTDTVVQPEIHLPMEEKSVTNIIFHPAAGQVLATSMNNHVKVWDITKQEATFDLSGHGDTVQDIDWSVDGAYLASTCRDKQLRVWDPRANVVTHSSEAHRNPKGSSVCWLADDTRLLTTGFDATHQSQVYLWDLRRFDSSVTSLSLGRTGLMFPMFDADTNMLFLAGKGEPCVGFYEVQDKEPFLTEASAFASDVQIVSICKVPKRGLNVMQGEVNRLLMLSQRAVVPVSYVVPRKSYRDFHEDLYPMTAWSDPALTAEQWFAGGNDRVKKCSLNPTKRPAKTYKASPFHEAGEIEPVIATEHSKAESSSEDTPTEVMTKVTEVTTKVPPGGAGSMAHEHTPPNDDTVQHQPQAIKPSAGTGDDAVITGAARLGGQGDVHARDEPQSHPTAGWAGVRASKFKNLHVVVAHRREHVENLRGVDGTVGGESAGFAANTSRAAVALAGPGGTIAVLELSRPGRLPDTGVPVVENGSAVMDLAWDPFNNARLAVACDDAKIRIWSLPEEGLTEMLTEPECYLKGHTEKIYLLAWHTTASDILASASYDMTVRIWNVCTMQEVISLDGHTDQVYSFAWSPDGKYSATLCKDQKLRIYNPRSSTEPIQESLDEEGIRKGKVIWVMDGWYLLATGFSRTSERQVYIYSVEDISAPLTTVGLDFSPSILTPYYDADSASVFLTGKGDTTIFAYEVAADAPYLFPLAGYTGSTLHQGLAFLPKTACDVMKIEFARALKLTQNSIEPMLFTVPRTQMQYFQDDLFPETRVWWEPLQTAEEWLGRGKQKPHRKINLQPPGSKALSEAPKPSIARKPKYDSGQELAKTAAEKKEELIQAMHEKLQFQDDVLPQDECQGADSDEWSD</sequence>
<dbReference type="PANTHER" id="PTHR10856">
    <property type="entry name" value="CORONIN"/>
    <property type="match status" value="1"/>
</dbReference>
<dbReference type="InterPro" id="IPR015943">
    <property type="entry name" value="WD40/YVTN_repeat-like_dom_sf"/>
</dbReference>
<dbReference type="PANTHER" id="PTHR10856:SF20">
    <property type="entry name" value="CORONIN-7"/>
    <property type="match status" value="1"/>
</dbReference>
<evidence type="ECO:0000256" key="2">
    <source>
        <dbReference type="ARBA" id="ARBA00009482"/>
    </source>
</evidence>
<dbReference type="RefSeq" id="XP_014681758.1">
    <property type="nucleotide sequence ID" value="XM_014826272.1"/>
</dbReference>
<dbReference type="Gene3D" id="2.130.10.10">
    <property type="entry name" value="YVTN repeat-like/Quinoprotein amine dehydrogenase"/>
    <property type="match status" value="2"/>
</dbReference>
<feature type="repeat" description="WD" evidence="8">
    <location>
        <begin position="627"/>
        <end position="669"/>
    </location>
</feature>
<keyword evidence="3" id="KW-0963">Cytoplasm</keyword>
<gene>
    <name evidence="13" type="primary">LOC106821460</name>
</gene>
<evidence type="ECO:0000256" key="9">
    <source>
        <dbReference type="RuleBase" id="RU280818"/>
    </source>
</evidence>
<evidence type="ECO:0000256" key="1">
    <source>
        <dbReference type="ARBA" id="ARBA00004496"/>
    </source>
</evidence>
<name>A0ABM1FBD7_PRICU</name>
<evidence type="ECO:0000259" key="11">
    <source>
        <dbReference type="SMART" id="SM01166"/>
    </source>
</evidence>
<dbReference type="PROSITE" id="PS50294">
    <property type="entry name" value="WD_REPEATS_REGION"/>
    <property type="match status" value="4"/>
</dbReference>
<dbReference type="Proteomes" id="UP000695022">
    <property type="component" value="Unplaced"/>
</dbReference>
<dbReference type="SUPFAM" id="SSF50978">
    <property type="entry name" value="WD40 repeat-like"/>
    <property type="match status" value="2"/>
</dbReference>
<dbReference type="Pfam" id="PF08953">
    <property type="entry name" value="DUF1899"/>
    <property type="match status" value="1"/>
</dbReference>
<dbReference type="PROSITE" id="PS50082">
    <property type="entry name" value="WD_REPEATS_2"/>
    <property type="match status" value="5"/>
</dbReference>
<dbReference type="InterPro" id="IPR020472">
    <property type="entry name" value="WD40_PAC1"/>
</dbReference>
<feature type="repeat" description="WD" evidence="8">
    <location>
        <begin position="163"/>
        <end position="204"/>
    </location>
</feature>
<protein>
    <recommendedName>
        <fullName evidence="9">Coronin</fullName>
    </recommendedName>
</protein>
<dbReference type="InterPro" id="IPR001680">
    <property type="entry name" value="WD40_rpt"/>
</dbReference>
<feature type="region of interest" description="Disordered" evidence="10">
    <location>
        <begin position="436"/>
        <end position="474"/>
    </location>
</feature>
<evidence type="ECO:0000256" key="10">
    <source>
        <dbReference type="SAM" id="MobiDB-lite"/>
    </source>
</evidence>
<evidence type="ECO:0000256" key="5">
    <source>
        <dbReference type="ARBA" id="ARBA00022737"/>
    </source>
</evidence>
<feature type="domain" description="DUF1899" evidence="11">
    <location>
        <begin position="3"/>
        <end position="62"/>
    </location>
</feature>
<accession>A0ABM1FBD7</accession>
<evidence type="ECO:0000256" key="3">
    <source>
        <dbReference type="ARBA" id="ARBA00022490"/>
    </source>
</evidence>
<comment type="similarity">
    <text evidence="2 9">Belongs to the WD repeat coronin family.</text>
</comment>
<evidence type="ECO:0000256" key="4">
    <source>
        <dbReference type="ARBA" id="ARBA00022574"/>
    </source>
</evidence>
<dbReference type="InterPro" id="IPR015505">
    <property type="entry name" value="Coronin"/>
</dbReference>
<organism evidence="12 13">
    <name type="scientific">Priapulus caudatus</name>
    <name type="common">Priapulid worm</name>
    <dbReference type="NCBI Taxonomy" id="37621"/>
    <lineage>
        <taxon>Eukaryota</taxon>
        <taxon>Metazoa</taxon>
        <taxon>Ecdysozoa</taxon>
        <taxon>Scalidophora</taxon>
        <taxon>Priapulida</taxon>
        <taxon>Priapulimorpha</taxon>
        <taxon>Priapulimorphida</taxon>
        <taxon>Priapulidae</taxon>
        <taxon>Priapulus</taxon>
    </lineage>
</organism>
<feature type="region of interest" description="Disordered" evidence="10">
    <location>
        <begin position="882"/>
        <end position="928"/>
    </location>
</feature>
<feature type="repeat" description="WD" evidence="8">
    <location>
        <begin position="71"/>
        <end position="113"/>
    </location>
</feature>
<dbReference type="InterPro" id="IPR019775">
    <property type="entry name" value="WD40_repeat_CS"/>
</dbReference>
<evidence type="ECO:0000256" key="6">
    <source>
        <dbReference type="ARBA" id="ARBA00023203"/>
    </source>
</evidence>
<reference evidence="13" key="1">
    <citation type="submission" date="2025-08" db="UniProtKB">
        <authorList>
            <consortium name="RefSeq"/>
        </authorList>
    </citation>
    <scope>IDENTIFICATION</scope>
</reference>
<keyword evidence="6" id="KW-0009">Actin-binding</keyword>
<keyword evidence="12" id="KW-1185">Reference proteome</keyword>
<feature type="domain" description="DUF1899" evidence="11">
    <location>
        <begin position="503"/>
        <end position="568"/>
    </location>
</feature>
<dbReference type="PROSITE" id="PS00678">
    <property type="entry name" value="WD_REPEATS_1"/>
    <property type="match status" value="2"/>
</dbReference>
<dbReference type="InterPro" id="IPR036322">
    <property type="entry name" value="WD40_repeat_dom_sf"/>
</dbReference>
<dbReference type="Pfam" id="PF16300">
    <property type="entry name" value="WD40_4"/>
    <property type="match status" value="2"/>
</dbReference>
<dbReference type="SMART" id="SM01167">
    <property type="entry name" value="DUF1900"/>
    <property type="match status" value="2"/>
</dbReference>
<dbReference type="PRINTS" id="PR00320">
    <property type="entry name" value="GPROTEINBRPT"/>
</dbReference>
<dbReference type="SMART" id="SM01166">
    <property type="entry name" value="DUF1899"/>
    <property type="match status" value="2"/>
</dbReference>
<evidence type="ECO:0000256" key="7">
    <source>
        <dbReference type="ARBA" id="ARBA00024838"/>
    </source>
</evidence>
<comment type="subcellular location">
    <subcellularLocation>
        <location evidence="1">Cytoplasm</location>
    </subcellularLocation>
</comment>
<dbReference type="GeneID" id="106821460"/>
<evidence type="ECO:0000313" key="13">
    <source>
        <dbReference type="RefSeq" id="XP_014681758.1"/>
    </source>
</evidence>
<keyword evidence="5 9" id="KW-0677">Repeat</keyword>